<accession>A0A1V9YA47</accession>
<dbReference type="Gene3D" id="1.25.40.20">
    <property type="entry name" value="Ankyrin repeat-containing domain"/>
    <property type="match status" value="2"/>
</dbReference>
<comment type="caution">
    <text evidence="6">The sequence shown here is derived from an EMBL/GenBank/DDBJ whole genome shotgun (WGS) entry which is preliminary data.</text>
</comment>
<reference evidence="6 7" key="1">
    <citation type="journal article" date="2014" name="Genome Biol. Evol.">
        <title>The secreted proteins of Achlya hypogyna and Thraustotheca clavata identify the ancestral oomycete secretome and reveal gene acquisitions by horizontal gene transfer.</title>
        <authorList>
            <person name="Misner I."/>
            <person name="Blouin N."/>
            <person name="Leonard G."/>
            <person name="Richards T.A."/>
            <person name="Lane C.E."/>
        </authorList>
    </citation>
    <scope>NUCLEOTIDE SEQUENCE [LARGE SCALE GENOMIC DNA]</scope>
    <source>
        <strain evidence="6 7">ATCC 48635</strain>
    </source>
</reference>
<dbReference type="PANTHER" id="PTHR24180:SF45">
    <property type="entry name" value="POLY [ADP-RIBOSE] POLYMERASE TANKYRASE"/>
    <property type="match status" value="1"/>
</dbReference>
<feature type="compositionally biased region" description="Acidic residues" evidence="4">
    <location>
        <begin position="472"/>
        <end position="481"/>
    </location>
</feature>
<feature type="compositionally biased region" description="Polar residues" evidence="4">
    <location>
        <begin position="483"/>
        <end position="492"/>
    </location>
</feature>
<gene>
    <name evidence="6" type="ORF">ACHHYP_15861</name>
</gene>
<feature type="transmembrane region" description="Helical" evidence="5">
    <location>
        <begin position="99"/>
        <end position="120"/>
    </location>
</feature>
<dbReference type="InterPro" id="IPR002110">
    <property type="entry name" value="Ankyrin_rpt"/>
</dbReference>
<keyword evidence="5" id="KW-0472">Membrane</keyword>
<evidence type="ECO:0000256" key="2">
    <source>
        <dbReference type="ARBA" id="ARBA00023043"/>
    </source>
</evidence>
<feature type="repeat" description="ANK" evidence="3">
    <location>
        <begin position="349"/>
        <end position="381"/>
    </location>
</feature>
<dbReference type="PROSITE" id="PS50088">
    <property type="entry name" value="ANK_REPEAT"/>
    <property type="match status" value="3"/>
</dbReference>
<keyword evidence="7" id="KW-1185">Reference proteome</keyword>
<keyword evidence="5" id="KW-1133">Transmembrane helix</keyword>
<proteinExistence type="predicted"/>
<dbReference type="PRINTS" id="PR01415">
    <property type="entry name" value="ANKYRIN"/>
</dbReference>
<dbReference type="PROSITE" id="PS50297">
    <property type="entry name" value="ANK_REP_REGION"/>
    <property type="match status" value="1"/>
</dbReference>
<evidence type="ECO:0000256" key="4">
    <source>
        <dbReference type="SAM" id="MobiDB-lite"/>
    </source>
</evidence>
<keyword evidence="1" id="KW-0677">Repeat</keyword>
<dbReference type="PANTHER" id="PTHR24180">
    <property type="entry name" value="CYCLIN-DEPENDENT KINASE INHIBITOR 2C-RELATED"/>
    <property type="match status" value="1"/>
</dbReference>
<keyword evidence="2 3" id="KW-0040">ANK repeat</keyword>
<dbReference type="InterPro" id="IPR036770">
    <property type="entry name" value="Ankyrin_rpt-contain_sf"/>
</dbReference>
<evidence type="ECO:0000256" key="3">
    <source>
        <dbReference type="PROSITE-ProRule" id="PRU00023"/>
    </source>
</evidence>
<dbReference type="Pfam" id="PF00023">
    <property type="entry name" value="Ank"/>
    <property type="match status" value="1"/>
</dbReference>
<evidence type="ECO:0000256" key="1">
    <source>
        <dbReference type="ARBA" id="ARBA00022737"/>
    </source>
</evidence>
<feature type="transmembrane region" description="Helical" evidence="5">
    <location>
        <begin position="200"/>
        <end position="219"/>
    </location>
</feature>
<protein>
    <submittedName>
        <fullName evidence="6">Uncharacterized protein</fullName>
    </submittedName>
</protein>
<feature type="repeat" description="ANK" evidence="3">
    <location>
        <begin position="328"/>
        <end position="348"/>
    </location>
</feature>
<feature type="repeat" description="ANK" evidence="3">
    <location>
        <begin position="266"/>
        <end position="298"/>
    </location>
</feature>
<evidence type="ECO:0000313" key="6">
    <source>
        <dbReference type="EMBL" id="OQR82558.1"/>
    </source>
</evidence>
<sequence length="492" mass="53092">MYLHQRVGITLHTTSFALVCYALKNTEWAYDASSLTSIGLWDFGGVGISIKLVNAGVNNLGYDVVDSSKWPASSSSFCAIATVAAHDPWCHMAASVARVFYAVAFLAAIGSFWVSLHVVLRRPYPSWDGVGRQATLPWATFLCFVQASASFIVIIAWYITASIAPATHTHVVTEVTLVGALNTNCLNDGLLKSTCVTTSTAFNITIVQAIISIFVFGLWRVAHKWLEAKASGALMDPFILAAKTDDLDETLAMIAGRTDVDALGSDGRNALHWAAALNRSAVVHVLLSKGAHISHYDVRMQKMDGRRYTGQGTCGEMLKVMLLDSRMGNPDIVRLLVKNGADVNAKDPWGTTPLMLSILGKSKTSTTCLLELGANINARNVFGQTALMMCAQEDAEMHAFVVLLINADASLKLRDFQGMNVLHYAAGTGLHSITTTLLESCSAADVNQLNKAWNRPKPILEQRPGASLEPVSGDEESDEYELNSASSDSSDD</sequence>
<evidence type="ECO:0000256" key="5">
    <source>
        <dbReference type="SAM" id="Phobius"/>
    </source>
</evidence>
<name>A0A1V9YA47_ACHHY</name>
<dbReference type="Pfam" id="PF13606">
    <property type="entry name" value="Ank_3"/>
    <property type="match status" value="1"/>
</dbReference>
<organism evidence="6 7">
    <name type="scientific">Achlya hypogyna</name>
    <name type="common">Oomycete</name>
    <name type="synonym">Protoachlya hypogyna</name>
    <dbReference type="NCBI Taxonomy" id="1202772"/>
    <lineage>
        <taxon>Eukaryota</taxon>
        <taxon>Sar</taxon>
        <taxon>Stramenopiles</taxon>
        <taxon>Oomycota</taxon>
        <taxon>Saprolegniomycetes</taxon>
        <taxon>Saprolegniales</taxon>
        <taxon>Achlyaceae</taxon>
        <taxon>Achlya</taxon>
    </lineage>
</organism>
<dbReference type="SMART" id="SM00248">
    <property type="entry name" value="ANK"/>
    <property type="match status" value="6"/>
</dbReference>
<dbReference type="Proteomes" id="UP000243579">
    <property type="component" value="Unassembled WGS sequence"/>
</dbReference>
<evidence type="ECO:0000313" key="7">
    <source>
        <dbReference type="Proteomes" id="UP000243579"/>
    </source>
</evidence>
<feature type="region of interest" description="Disordered" evidence="4">
    <location>
        <begin position="457"/>
        <end position="492"/>
    </location>
</feature>
<dbReference type="STRING" id="1202772.A0A1V9YA47"/>
<keyword evidence="5" id="KW-0812">Transmembrane</keyword>
<dbReference type="OrthoDB" id="20872at2759"/>
<dbReference type="SUPFAM" id="SSF48403">
    <property type="entry name" value="Ankyrin repeat"/>
    <property type="match status" value="1"/>
</dbReference>
<feature type="transmembrane region" description="Helical" evidence="5">
    <location>
        <begin position="141"/>
        <end position="159"/>
    </location>
</feature>
<dbReference type="InterPro" id="IPR051637">
    <property type="entry name" value="Ank_repeat_dom-contain_49"/>
</dbReference>
<dbReference type="EMBL" id="JNBR01002433">
    <property type="protein sequence ID" value="OQR82558.1"/>
    <property type="molecule type" value="Genomic_DNA"/>
</dbReference>
<dbReference type="AlphaFoldDB" id="A0A1V9YA47"/>
<dbReference type="Pfam" id="PF12796">
    <property type="entry name" value="Ank_2"/>
    <property type="match status" value="1"/>
</dbReference>